<evidence type="ECO:0000256" key="1">
    <source>
        <dbReference type="ARBA" id="ARBA00008954"/>
    </source>
</evidence>
<dbReference type="PANTHER" id="PTHR45688:SF13">
    <property type="entry name" value="ALANINE--GLYOXYLATE AMINOTRANSFERASE 2-LIKE"/>
    <property type="match status" value="1"/>
</dbReference>
<comment type="caution">
    <text evidence="4">The sequence shown here is derived from an EMBL/GenBank/DDBJ whole genome shotgun (WGS) entry which is preliminary data.</text>
</comment>
<proteinExistence type="inferred from homology"/>
<dbReference type="InterPro" id="IPR015421">
    <property type="entry name" value="PyrdxlP-dep_Trfase_major"/>
</dbReference>
<organism evidence="4 5">
    <name type="scientific">Acrasis kona</name>
    <dbReference type="NCBI Taxonomy" id="1008807"/>
    <lineage>
        <taxon>Eukaryota</taxon>
        <taxon>Discoba</taxon>
        <taxon>Heterolobosea</taxon>
        <taxon>Tetramitia</taxon>
        <taxon>Eutetramitia</taxon>
        <taxon>Acrasidae</taxon>
        <taxon>Acrasis</taxon>
    </lineage>
</organism>
<dbReference type="InterPro" id="IPR015422">
    <property type="entry name" value="PyrdxlP-dep_Trfase_small"/>
</dbReference>
<dbReference type="GO" id="GO:0005739">
    <property type="term" value="C:mitochondrion"/>
    <property type="evidence" value="ECO:0007669"/>
    <property type="project" value="TreeGrafter"/>
</dbReference>
<dbReference type="GO" id="GO:0008483">
    <property type="term" value="F:transaminase activity"/>
    <property type="evidence" value="ECO:0007669"/>
    <property type="project" value="InterPro"/>
</dbReference>
<comment type="similarity">
    <text evidence="1 3">Belongs to the class-III pyridoxal-phosphate-dependent aminotransferase family.</text>
</comment>
<keyword evidence="5" id="KW-1185">Reference proteome</keyword>
<dbReference type="EMBL" id="JAOPGA020000142">
    <property type="protein sequence ID" value="KAL0477096.1"/>
    <property type="molecule type" value="Genomic_DNA"/>
</dbReference>
<evidence type="ECO:0000313" key="4">
    <source>
        <dbReference type="EMBL" id="KAL0477096.1"/>
    </source>
</evidence>
<evidence type="ECO:0000256" key="2">
    <source>
        <dbReference type="ARBA" id="ARBA00022898"/>
    </source>
</evidence>
<dbReference type="InterPro" id="IPR049704">
    <property type="entry name" value="Aminotrans_3_PPA_site"/>
</dbReference>
<dbReference type="InterPro" id="IPR015424">
    <property type="entry name" value="PyrdxlP-dep_Trfase"/>
</dbReference>
<sequence length="478" mass="52612">MLSPSSVDEATDRNIAVHKRTPSGNKYSGPSKDDVACGRKQHLSKGQYHFYEKPLMLVEAKGQYCYDEEGRRYLDAYSNVCHVGYCHEHIADAAAQQMRTIVTNTRYLHPSLGSYAKMLINKMPKDSNLSICFFVNSGSEANDLAMRLARVYTRQKYVFALEHAYHGTTGSCTGVSPSLSTGNIDKSNSTHPDYAYYGRDVKLLRVPNTFRGEHRSDDPDAVSKYLSDFDKRLTEIEGPQVKDAGMGCGLAAFIIETIQGVAGQVVYPEGYTQQLFDKVRKAGGLCISDEVQVGFGRVGSHFWAFEAEGVVPDIITMGKPIGNGHPLGCVVTTPEIAEAFEAAQYFNTFGGNPVSCAIGQAVLEVIESEDLQNNAKVLGEQLMHGLQRIKQKHPIIGDVRGRGLFVGVELVKDQSTLEPATHETKRLWEKMRDNGVLTGIGGPAKSVIRMKPPMCLTSADVDEIIRVMDMCLIEIAQE</sequence>
<dbReference type="PANTHER" id="PTHR45688">
    <property type="match status" value="1"/>
</dbReference>
<dbReference type="PIRSF" id="PIRSF000521">
    <property type="entry name" value="Transaminase_4ab_Lys_Orn"/>
    <property type="match status" value="1"/>
</dbReference>
<dbReference type="InterPro" id="IPR005814">
    <property type="entry name" value="Aminotrans_3"/>
</dbReference>
<gene>
    <name evidence="4" type="ORF">AKO1_006305</name>
</gene>
<dbReference type="AlphaFoldDB" id="A0AAW2YJ88"/>
<evidence type="ECO:0000256" key="3">
    <source>
        <dbReference type="RuleBase" id="RU003560"/>
    </source>
</evidence>
<evidence type="ECO:0000313" key="5">
    <source>
        <dbReference type="Proteomes" id="UP001431209"/>
    </source>
</evidence>
<dbReference type="GO" id="GO:0030170">
    <property type="term" value="F:pyridoxal phosphate binding"/>
    <property type="evidence" value="ECO:0007669"/>
    <property type="project" value="InterPro"/>
</dbReference>
<dbReference type="Gene3D" id="3.40.640.10">
    <property type="entry name" value="Type I PLP-dependent aspartate aminotransferase-like (Major domain)"/>
    <property type="match status" value="1"/>
</dbReference>
<dbReference type="Gene3D" id="3.90.1150.10">
    <property type="entry name" value="Aspartate Aminotransferase, domain 1"/>
    <property type="match status" value="1"/>
</dbReference>
<dbReference type="Proteomes" id="UP001431209">
    <property type="component" value="Unassembled WGS sequence"/>
</dbReference>
<protein>
    <submittedName>
        <fullName evidence="4">Ethanolamine-phosphate phospholyase</fullName>
    </submittedName>
</protein>
<dbReference type="PROSITE" id="PS00600">
    <property type="entry name" value="AA_TRANSFER_CLASS_3"/>
    <property type="match status" value="1"/>
</dbReference>
<dbReference type="CDD" id="cd00610">
    <property type="entry name" value="OAT_like"/>
    <property type="match status" value="1"/>
</dbReference>
<name>A0AAW2YJ88_9EUKA</name>
<keyword evidence="2 3" id="KW-0663">Pyridoxal phosphate</keyword>
<reference evidence="4 5" key="1">
    <citation type="submission" date="2024-03" db="EMBL/GenBank/DDBJ databases">
        <title>The Acrasis kona genome and developmental transcriptomes reveal deep origins of eukaryotic multicellular pathways.</title>
        <authorList>
            <person name="Sheikh S."/>
            <person name="Fu C.-J."/>
            <person name="Brown M.W."/>
            <person name="Baldauf S.L."/>
        </authorList>
    </citation>
    <scope>NUCLEOTIDE SEQUENCE [LARGE SCALE GENOMIC DNA]</scope>
    <source>
        <strain evidence="4 5">ATCC MYA-3509</strain>
    </source>
</reference>
<accession>A0AAW2YJ88</accession>
<dbReference type="Pfam" id="PF00202">
    <property type="entry name" value="Aminotran_3"/>
    <property type="match status" value="1"/>
</dbReference>
<dbReference type="SUPFAM" id="SSF53383">
    <property type="entry name" value="PLP-dependent transferases"/>
    <property type="match status" value="1"/>
</dbReference>